<dbReference type="PROSITE" id="PS00639">
    <property type="entry name" value="THIOL_PROTEASE_HIS"/>
    <property type="match status" value="1"/>
</dbReference>
<dbReference type="Gene3D" id="3.90.70.10">
    <property type="entry name" value="Cysteine proteinases"/>
    <property type="match status" value="1"/>
</dbReference>
<feature type="domain" description="Peptidase C1A papain C-terminal" evidence="7">
    <location>
        <begin position="137"/>
        <end position="361"/>
    </location>
</feature>
<dbReference type="InterPro" id="IPR013128">
    <property type="entry name" value="Peptidase_C1A"/>
</dbReference>
<evidence type="ECO:0000259" key="8">
    <source>
        <dbReference type="SMART" id="SM00848"/>
    </source>
</evidence>
<dbReference type="PANTHER" id="PTHR12411">
    <property type="entry name" value="CYSTEINE PROTEASE FAMILY C1-RELATED"/>
    <property type="match status" value="1"/>
</dbReference>
<dbReference type="WBParaSite" id="HDID_0000450701-mRNA-1">
    <property type="protein sequence ID" value="HDID_0000450701-mRNA-1"/>
    <property type="gene ID" value="HDID_0000450701"/>
</dbReference>
<organism evidence="11">
    <name type="scientific">Hymenolepis diminuta</name>
    <name type="common">Rat tapeworm</name>
    <dbReference type="NCBI Taxonomy" id="6216"/>
    <lineage>
        <taxon>Eukaryota</taxon>
        <taxon>Metazoa</taxon>
        <taxon>Spiralia</taxon>
        <taxon>Lophotrochozoa</taxon>
        <taxon>Platyhelminthes</taxon>
        <taxon>Cestoda</taxon>
        <taxon>Eucestoda</taxon>
        <taxon>Cyclophyllidea</taxon>
        <taxon>Hymenolepididae</taxon>
        <taxon>Hymenolepis</taxon>
    </lineage>
</organism>
<keyword evidence="6" id="KW-1015">Disulfide bond</keyword>
<sequence>MSPLTIYNCATDLRFTEMMRLITLALLLSVFLVLSIEARRHFYRNLWNTWKQVYKKSYASLREDNLRMRIFSNNFNFIRWHNEKFYNGEVSYYVGLNSFADLTLKEFADTYLTLQQTSIDKEFWDVQLLREFPWKPVPNYIDWRKKGYVTPVRNVTGNLLLDSEILPFLQGQCGSCWAFSATGSLEGQYKKRKGDLVSFSEQQLVDCSSAQGNEGCNGGLMDQAFQYWMKNGAESESDYPYTARVGFVIFPPNFPFIQMKSGDESQLKLSVGQMGPVSVGIDASSMGFQFYQGGIYKDDDCSESEIDHGVLVVGYDQDRNGEKYWIVKNSWGTDWGNEGYIWMARDYHNMCGIASLASYPIL</sequence>
<dbReference type="InterPro" id="IPR025660">
    <property type="entry name" value="Pept_his_AS"/>
</dbReference>
<evidence type="ECO:0000256" key="1">
    <source>
        <dbReference type="ARBA" id="ARBA00008455"/>
    </source>
</evidence>
<dbReference type="Proteomes" id="UP000274504">
    <property type="component" value="Unassembled WGS sequence"/>
</dbReference>
<reference evidence="11" key="1">
    <citation type="submission" date="2017-02" db="UniProtKB">
        <authorList>
            <consortium name="WormBaseParasite"/>
        </authorList>
    </citation>
    <scope>IDENTIFICATION</scope>
</reference>
<dbReference type="SMART" id="SM00645">
    <property type="entry name" value="Pept_C1"/>
    <property type="match status" value="1"/>
</dbReference>
<dbReference type="SMART" id="SM00848">
    <property type="entry name" value="Inhibitor_I29"/>
    <property type="match status" value="1"/>
</dbReference>
<gene>
    <name evidence="9" type="ORF">HDID_LOCUS4505</name>
</gene>
<evidence type="ECO:0000256" key="5">
    <source>
        <dbReference type="ARBA" id="ARBA00023145"/>
    </source>
</evidence>
<keyword evidence="4" id="KW-0788">Thiol protease</keyword>
<dbReference type="PROSITE" id="PS00640">
    <property type="entry name" value="THIOL_PROTEASE_ASN"/>
    <property type="match status" value="1"/>
</dbReference>
<dbReference type="FunFam" id="3.90.70.10:FF:000006">
    <property type="entry name" value="Cathepsin S"/>
    <property type="match status" value="1"/>
</dbReference>
<dbReference type="CDD" id="cd02248">
    <property type="entry name" value="Peptidase_C1A"/>
    <property type="match status" value="1"/>
</dbReference>
<name>A0A0R3SHU2_HYMDI</name>
<evidence type="ECO:0000313" key="9">
    <source>
        <dbReference type="EMBL" id="VDL50469.1"/>
    </source>
</evidence>
<dbReference type="InterPro" id="IPR000169">
    <property type="entry name" value="Pept_cys_AS"/>
</dbReference>
<dbReference type="InterPro" id="IPR013201">
    <property type="entry name" value="Prot_inhib_I29"/>
</dbReference>
<dbReference type="EMBL" id="UYSG01001763">
    <property type="protein sequence ID" value="VDL50469.1"/>
    <property type="molecule type" value="Genomic_DNA"/>
</dbReference>
<dbReference type="Pfam" id="PF08246">
    <property type="entry name" value="Inhibitor_I29"/>
    <property type="match status" value="1"/>
</dbReference>
<dbReference type="PROSITE" id="PS00139">
    <property type="entry name" value="THIOL_PROTEASE_CYS"/>
    <property type="match status" value="1"/>
</dbReference>
<evidence type="ECO:0000256" key="4">
    <source>
        <dbReference type="ARBA" id="ARBA00022807"/>
    </source>
</evidence>
<keyword evidence="5" id="KW-0865">Zymogen</keyword>
<proteinExistence type="inferred from homology"/>
<dbReference type="OrthoDB" id="10253408at2759"/>
<reference evidence="9 10" key="2">
    <citation type="submission" date="2018-11" db="EMBL/GenBank/DDBJ databases">
        <authorList>
            <consortium name="Pathogen Informatics"/>
        </authorList>
    </citation>
    <scope>NUCLEOTIDE SEQUENCE [LARGE SCALE GENOMIC DNA]</scope>
</reference>
<dbReference type="InterPro" id="IPR000668">
    <property type="entry name" value="Peptidase_C1A_C"/>
</dbReference>
<evidence type="ECO:0000259" key="7">
    <source>
        <dbReference type="SMART" id="SM00645"/>
    </source>
</evidence>
<evidence type="ECO:0000256" key="2">
    <source>
        <dbReference type="ARBA" id="ARBA00022670"/>
    </source>
</evidence>
<dbReference type="Pfam" id="PF00112">
    <property type="entry name" value="Peptidase_C1"/>
    <property type="match status" value="1"/>
</dbReference>
<evidence type="ECO:0000313" key="11">
    <source>
        <dbReference type="WBParaSite" id="HDID_0000450701-mRNA-1"/>
    </source>
</evidence>
<evidence type="ECO:0000256" key="6">
    <source>
        <dbReference type="ARBA" id="ARBA00023157"/>
    </source>
</evidence>
<dbReference type="InterPro" id="IPR025661">
    <property type="entry name" value="Pept_asp_AS"/>
</dbReference>
<dbReference type="InterPro" id="IPR038765">
    <property type="entry name" value="Papain-like_cys_pep_sf"/>
</dbReference>
<comment type="similarity">
    <text evidence="1">Belongs to the peptidase C1 family.</text>
</comment>
<evidence type="ECO:0000256" key="3">
    <source>
        <dbReference type="ARBA" id="ARBA00022801"/>
    </source>
</evidence>
<dbReference type="InterPro" id="IPR039417">
    <property type="entry name" value="Peptidase_C1A_papain-like"/>
</dbReference>
<dbReference type="PRINTS" id="PR00705">
    <property type="entry name" value="PAPAIN"/>
</dbReference>
<evidence type="ECO:0000313" key="10">
    <source>
        <dbReference type="Proteomes" id="UP000274504"/>
    </source>
</evidence>
<accession>A0A0R3SHU2</accession>
<dbReference type="GO" id="GO:0008234">
    <property type="term" value="F:cysteine-type peptidase activity"/>
    <property type="evidence" value="ECO:0007669"/>
    <property type="project" value="UniProtKB-KW"/>
</dbReference>
<keyword evidence="2" id="KW-0645">Protease</keyword>
<keyword evidence="3" id="KW-0378">Hydrolase</keyword>
<dbReference type="AlphaFoldDB" id="A0A0R3SHU2"/>
<feature type="domain" description="Cathepsin propeptide inhibitor" evidence="8">
    <location>
        <begin position="47"/>
        <end position="107"/>
    </location>
</feature>
<dbReference type="STRING" id="6216.A0A0R3SHU2"/>
<dbReference type="GO" id="GO:0006508">
    <property type="term" value="P:proteolysis"/>
    <property type="evidence" value="ECO:0007669"/>
    <property type="project" value="UniProtKB-KW"/>
</dbReference>
<dbReference type="SUPFAM" id="SSF54001">
    <property type="entry name" value="Cysteine proteinases"/>
    <property type="match status" value="1"/>
</dbReference>
<protein>
    <submittedName>
        <fullName evidence="11">Cathepsin L-like proteinase</fullName>
    </submittedName>
</protein>